<feature type="transmembrane region" description="Helical" evidence="6">
    <location>
        <begin position="245"/>
        <end position="266"/>
    </location>
</feature>
<keyword evidence="2" id="KW-1003">Cell membrane</keyword>
<feature type="transmembrane region" description="Helical" evidence="6">
    <location>
        <begin position="63"/>
        <end position="81"/>
    </location>
</feature>
<evidence type="ECO:0000256" key="3">
    <source>
        <dbReference type="ARBA" id="ARBA00022692"/>
    </source>
</evidence>
<dbReference type="Pfam" id="PF02653">
    <property type="entry name" value="BPD_transp_2"/>
    <property type="match status" value="1"/>
</dbReference>
<dbReference type="PANTHER" id="PTHR47089">
    <property type="entry name" value="ABC TRANSPORTER, PERMEASE PROTEIN"/>
    <property type="match status" value="1"/>
</dbReference>
<reference evidence="7" key="1">
    <citation type="submission" date="2020-12" db="EMBL/GenBank/DDBJ databases">
        <title>Methylobrevis albus sp. nov., isolated from fresh water lack sediment.</title>
        <authorList>
            <person name="Zou Q."/>
        </authorList>
    </citation>
    <scope>NUCLEOTIDE SEQUENCE</scope>
    <source>
        <strain evidence="7">L22</strain>
    </source>
</reference>
<feature type="transmembrane region" description="Helical" evidence="6">
    <location>
        <begin position="93"/>
        <end position="109"/>
    </location>
</feature>
<feature type="transmembrane region" description="Helical" evidence="6">
    <location>
        <begin position="147"/>
        <end position="169"/>
    </location>
</feature>
<feature type="transmembrane region" description="Helical" evidence="6">
    <location>
        <begin position="296"/>
        <end position="312"/>
    </location>
</feature>
<organism evidence="7 8">
    <name type="scientific">Methylobrevis albus</name>
    <dbReference type="NCBI Taxonomy" id="2793297"/>
    <lineage>
        <taxon>Bacteria</taxon>
        <taxon>Pseudomonadati</taxon>
        <taxon>Pseudomonadota</taxon>
        <taxon>Alphaproteobacteria</taxon>
        <taxon>Hyphomicrobiales</taxon>
        <taxon>Pleomorphomonadaceae</taxon>
        <taxon>Methylobrevis</taxon>
    </lineage>
</organism>
<evidence type="ECO:0000256" key="1">
    <source>
        <dbReference type="ARBA" id="ARBA00004651"/>
    </source>
</evidence>
<comment type="caution">
    <text evidence="7">The sequence shown here is derived from an EMBL/GenBank/DDBJ whole genome shotgun (WGS) entry which is preliminary data.</text>
</comment>
<dbReference type="InterPro" id="IPR001851">
    <property type="entry name" value="ABC_transp_permease"/>
</dbReference>
<keyword evidence="5 6" id="KW-0472">Membrane</keyword>
<keyword evidence="4 6" id="KW-1133">Transmembrane helix</keyword>
<comment type="subcellular location">
    <subcellularLocation>
        <location evidence="1">Cell membrane</location>
        <topology evidence="1">Multi-pass membrane protein</topology>
    </subcellularLocation>
</comment>
<keyword evidence="3 6" id="KW-0812">Transmembrane</keyword>
<evidence type="ECO:0000313" key="7">
    <source>
        <dbReference type="EMBL" id="MBH0236621.1"/>
    </source>
</evidence>
<dbReference type="AlphaFoldDB" id="A0A931MYE1"/>
<evidence type="ECO:0000256" key="6">
    <source>
        <dbReference type="SAM" id="Phobius"/>
    </source>
</evidence>
<dbReference type="GO" id="GO:0022857">
    <property type="term" value="F:transmembrane transporter activity"/>
    <property type="evidence" value="ECO:0007669"/>
    <property type="project" value="InterPro"/>
</dbReference>
<dbReference type="CDD" id="cd06580">
    <property type="entry name" value="TM_PBP1_transp_TpRbsC_like"/>
    <property type="match status" value="1"/>
</dbReference>
<evidence type="ECO:0000256" key="2">
    <source>
        <dbReference type="ARBA" id="ARBA00022475"/>
    </source>
</evidence>
<feature type="transmembrane region" description="Helical" evidence="6">
    <location>
        <begin position="115"/>
        <end position="138"/>
    </location>
</feature>
<dbReference type="EMBL" id="JADZLT010000040">
    <property type="protein sequence ID" value="MBH0236621.1"/>
    <property type="molecule type" value="Genomic_DNA"/>
</dbReference>
<accession>A0A931MYE1</accession>
<dbReference type="RefSeq" id="WP_197309726.1">
    <property type="nucleotide sequence ID" value="NZ_JADZLT010000040.1"/>
</dbReference>
<feature type="transmembrane region" description="Helical" evidence="6">
    <location>
        <begin position="272"/>
        <end position="291"/>
    </location>
</feature>
<sequence>MPLRLERRPQPSTAMVYAAPLIAVGATVIVALVIFAAAGHAPLDALVMFVTGPVQDRYGVGEWLLKATPLILIAVGLTVGFRAGVWNVGAEGQLILGVIASGWLALKFGPGGSPLLLPAMIVAGGLAGAAWAAIPALLRTRFNANEILVSLMFNYVAQLWLSWLVFGMWRDPAGFNFPQSEPLAPAALYPIILEDTRLNIGLWIALAAVLAGWVLLSRSYIGFQLKVTGLSDAAARYAGFSTRRAVWLGMLAGGLTAGIAGVGEIAGPLGQIFPTASPGYGYAAIIVAFLGRLHPIGIVFSGLLLSLLYLSGDTAQMSLGLPSSITGLFQGMMLFFLLAADVLIFYRIRRRPAAAPAAAPVASATIAEAAP</sequence>
<protein>
    <submittedName>
        <fullName evidence="7">ABC transporter permease</fullName>
    </submittedName>
</protein>
<dbReference type="GO" id="GO:0005886">
    <property type="term" value="C:plasma membrane"/>
    <property type="evidence" value="ECO:0007669"/>
    <property type="project" value="UniProtKB-SubCell"/>
</dbReference>
<evidence type="ECO:0000313" key="8">
    <source>
        <dbReference type="Proteomes" id="UP000631694"/>
    </source>
</evidence>
<gene>
    <name evidence="7" type="ORF">I5731_02200</name>
</gene>
<feature type="transmembrane region" description="Helical" evidence="6">
    <location>
        <begin position="21"/>
        <end position="43"/>
    </location>
</feature>
<proteinExistence type="predicted"/>
<dbReference type="PANTHER" id="PTHR47089:SF1">
    <property type="entry name" value="GUANOSINE ABC TRANSPORTER PERMEASE PROTEIN NUPP"/>
    <property type="match status" value="1"/>
</dbReference>
<dbReference type="Proteomes" id="UP000631694">
    <property type="component" value="Unassembled WGS sequence"/>
</dbReference>
<evidence type="ECO:0000256" key="5">
    <source>
        <dbReference type="ARBA" id="ARBA00023136"/>
    </source>
</evidence>
<name>A0A931MYE1_9HYPH</name>
<feature type="transmembrane region" description="Helical" evidence="6">
    <location>
        <begin position="198"/>
        <end position="216"/>
    </location>
</feature>
<evidence type="ECO:0000256" key="4">
    <source>
        <dbReference type="ARBA" id="ARBA00022989"/>
    </source>
</evidence>
<feature type="transmembrane region" description="Helical" evidence="6">
    <location>
        <begin position="324"/>
        <end position="346"/>
    </location>
</feature>
<keyword evidence="8" id="KW-1185">Reference proteome</keyword>